<feature type="domain" description="HTH cro/C1-type" evidence="1">
    <location>
        <begin position="17"/>
        <end position="73"/>
    </location>
</feature>
<reference evidence="2" key="1">
    <citation type="submission" date="2018-05" db="EMBL/GenBank/DDBJ databases">
        <authorList>
            <person name="Lanie J.A."/>
            <person name="Ng W.-L."/>
            <person name="Kazmierczak K.M."/>
            <person name="Andrzejewski T.M."/>
            <person name="Davidsen T.M."/>
            <person name="Wayne K.J."/>
            <person name="Tettelin H."/>
            <person name="Glass J.I."/>
            <person name="Rusch D."/>
            <person name="Podicherti R."/>
            <person name="Tsui H.-C.T."/>
            <person name="Winkler M.E."/>
        </authorList>
    </citation>
    <scope>NUCLEOTIDE SEQUENCE</scope>
    <source>
        <strain evidence="2">ZC4RG45</strain>
    </source>
</reference>
<gene>
    <name evidence="2" type="ORF">DIU77_03175</name>
</gene>
<sequence length="399" mass="44329">MRKRVTPVNEETFGSRLKRLRTRAGMTRPQLGGLVGRSGEWVKALETGRILPPRLPMMVRLAEALRADDLAELTGDERLAMPSYSNAAHEQLPAISRALLNYPLTDDVEPDVDGIVRRVEQAWELWHGSRRHRTAVAVALPSLLRDARVLPRLVEGNDRRRALVALAQVYHLTQLYLSFQPVPNLVMLAADRAMTAAQDADDPRAMAAAAWYVNHVHRDAGEAEEVRVQLAHDTARLLDPERDRAEYGLLYLAIALSHAKVGREGDAWRAWDVAEQAARGVEHPWLKFGPGMVHAYQVTMLADLQKSGEAVRRADALDFAALGSMTRRAFHTIETARAFYAQREYVAAVALLRRANEIAPETTRYNLFARFAVTELANSGGATVRDDAERLATALGVTA</sequence>
<protein>
    <submittedName>
        <fullName evidence="2">DNA-binding protein</fullName>
    </submittedName>
</protein>
<dbReference type="GO" id="GO:0003677">
    <property type="term" value="F:DNA binding"/>
    <property type="evidence" value="ECO:0007669"/>
    <property type="project" value="UniProtKB-KW"/>
</dbReference>
<dbReference type="Pfam" id="PF13560">
    <property type="entry name" value="HTH_31"/>
    <property type="match status" value="1"/>
</dbReference>
<evidence type="ECO:0000313" key="2">
    <source>
        <dbReference type="EMBL" id="PZN00632.1"/>
    </source>
</evidence>
<dbReference type="PROSITE" id="PS50943">
    <property type="entry name" value="HTH_CROC1"/>
    <property type="match status" value="1"/>
</dbReference>
<evidence type="ECO:0000259" key="1">
    <source>
        <dbReference type="PROSITE" id="PS50943"/>
    </source>
</evidence>
<dbReference type="SMART" id="SM00530">
    <property type="entry name" value="HTH_XRE"/>
    <property type="match status" value="1"/>
</dbReference>
<dbReference type="STRING" id="1111738.GCA_000427905_03069"/>
<comment type="caution">
    <text evidence="2">The sequence shown here is derived from an EMBL/GenBank/DDBJ whole genome shotgun (WGS) entry which is preliminary data.</text>
</comment>
<dbReference type="EMBL" id="QGUI01000074">
    <property type="protein sequence ID" value="PZN00632.1"/>
    <property type="molecule type" value="Genomic_DNA"/>
</dbReference>
<accession>A0A2W4JQF0</accession>
<dbReference type="AlphaFoldDB" id="A0A2W4JQF0"/>
<organism evidence="2">
    <name type="scientific">Thermocrispum agreste</name>
    <dbReference type="NCBI Taxonomy" id="37925"/>
    <lineage>
        <taxon>Bacteria</taxon>
        <taxon>Bacillati</taxon>
        <taxon>Actinomycetota</taxon>
        <taxon>Actinomycetes</taxon>
        <taxon>Pseudonocardiales</taxon>
        <taxon>Pseudonocardiaceae</taxon>
        <taxon>Thermocrispum</taxon>
    </lineage>
</organism>
<name>A0A2W4JQF0_9PSEU</name>
<dbReference type="InterPro" id="IPR001387">
    <property type="entry name" value="Cro/C1-type_HTH"/>
</dbReference>
<dbReference type="CDD" id="cd00093">
    <property type="entry name" value="HTH_XRE"/>
    <property type="match status" value="1"/>
</dbReference>
<dbReference type="Gene3D" id="1.10.260.40">
    <property type="entry name" value="lambda repressor-like DNA-binding domains"/>
    <property type="match status" value="1"/>
</dbReference>
<proteinExistence type="predicted"/>
<dbReference type="InterPro" id="IPR010982">
    <property type="entry name" value="Lambda_DNA-bd_dom_sf"/>
</dbReference>
<keyword evidence="2" id="KW-0238">DNA-binding</keyword>
<dbReference type="SUPFAM" id="SSF47413">
    <property type="entry name" value="lambda repressor-like DNA-binding domains"/>
    <property type="match status" value="1"/>
</dbReference>